<comment type="subcellular location">
    <subcellularLocation>
        <location evidence="1">Membrane</location>
        <topology evidence="1">Multi-pass membrane protein</topology>
    </subcellularLocation>
</comment>
<dbReference type="InterPro" id="IPR003439">
    <property type="entry name" value="ABC_transporter-like_ATP-bd"/>
</dbReference>
<reference evidence="12" key="1">
    <citation type="submission" date="2018-11" db="EMBL/GenBank/DDBJ databases">
        <authorList>
            <consortium name="Genoscope - CEA"/>
            <person name="William W."/>
        </authorList>
    </citation>
    <scope>NUCLEOTIDE SEQUENCE</scope>
</reference>
<dbReference type="InterPro" id="IPR050352">
    <property type="entry name" value="ABCG_transporters"/>
</dbReference>
<keyword evidence="5" id="KW-0547">Nucleotide-binding</keyword>
<accession>A0A3P6D9E6</accession>
<keyword evidence="4 10" id="KW-0812">Transmembrane</keyword>
<dbReference type="SMART" id="SM00382">
    <property type="entry name" value="AAA"/>
    <property type="match status" value="1"/>
</dbReference>
<evidence type="ECO:0000256" key="3">
    <source>
        <dbReference type="ARBA" id="ARBA00022448"/>
    </source>
</evidence>
<dbReference type="CDD" id="cd03213">
    <property type="entry name" value="ABCG_EPDR"/>
    <property type="match status" value="1"/>
</dbReference>
<evidence type="ECO:0000259" key="11">
    <source>
        <dbReference type="PROSITE" id="PS50893"/>
    </source>
</evidence>
<evidence type="ECO:0000256" key="5">
    <source>
        <dbReference type="ARBA" id="ARBA00022741"/>
    </source>
</evidence>
<feature type="transmembrane region" description="Helical" evidence="10">
    <location>
        <begin position="465"/>
        <end position="485"/>
    </location>
</feature>
<dbReference type="PROSITE" id="PS50893">
    <property type="entry name" value="ABC_TRANSPORTER_2"/>
    <property type="match status" value="1"/>
</dbReference>
<feature type="transmembrane region" description="Helical" evidence="10">
    <location>
        <begin position="575"/>
        <end position="592"/>
    </location>
</feature>
<dbReference type="GO" id="GO:0140359">
    <property type="term" value="F:ABC-type transporter activity"/>
    <property type="evidence" value="ECO:0007669"/>
    <property type="project" value="InterPro"/>
</dbReference>
<keyword evidence="6" id="KW-0067">ATP-binding</keyword>
<feature type="transmembrane region" description="Helical" evidence="10">
    <location>
        <begin position="506"/>
        <end position="533"/>
    </location>
</feature>
<keyword evidence="3" id="KW-0813">Transport</keyword>
<evidence type="ECO:0000256" key="4">
    <source>
        <dbReference type="ARBA" id="ARBA00022692"/>
    </source>
</evidence>
<dbReference type="Pfam" id="PF00005">
    <property type="entry name" value="ABC_tran"/>
    <property type="match status" value="1"/>
</dbReference>
<sequence length="684" mass="75523">MSSFDGVENQRNGLDLSARLPQDPREPRSILSSSSPCFPITLRFVDVCYRVKIHGKTGESGKIQRLLGLDHKPSDETTSTEERTILNGVTGMVSPGEFMAVLGPSGSGKSTLLNAIAGRLHGPGLTGKILMNDVKPTKQTLKRTGFVAQDDLLYPHLTVRETLVFVALLRLPRSLTRHDKIKAAESVISELGLEKCENTVVGNTFIRGISGGERKRVSIAHELLINPSLLVLDEPTSGLDATAALRLVQTLAGMAHGRGKAVVTSIHQPSSRVFQMFDTVLLLCEGKCLFYGKGRDAMAYFESVGFSPAFPMNPADFLLDLANGTLIQYGVKTCLNIGELVGPNNTIGVCQIDGMTEREKPNVKQTLAVAYNTLLAPNVKTCIDAAPSLGENMRFVKTRENEHGITSGITTWSSQLCILLHRLLKERRHESFDALRVFQVIASSLLSGLMWWHSDYRDVHDRLGLLFFISIFWGVIPSFNAVFTFPQERAIFTRERSSGMYTLSSYFMAHVIGSLSMELVLPAVFLTLTYWMVGLRPGLVPFLLTLFVLLLYVLASQGLGLALGAAIMDAKKASTIVTVTMLAFVLTGGYYVNKVPYGMVWMKYISTTFYCYRLLIAIQYGNGDEILRMFGCEPKRTQGTAMTAGCRFMEEEVVGDIGMWTSVSVLFFMFASYRVLAYLALRRI</sequence>
<dbReference type="PANTHER" id="PTHR48041">
    <property type="entry name" value="ABC TRANSPORTER G FAMILY MEMBER 28"/>
    <property type="match status" value="1"/>
</dbReference>
<gene>
    <name evidence="12" type="ORF">BOLC2T08975H</name>
</gene>
<dbReference type="SUPFAM" id="SSF52540">
    <property type="entry name" value="P-loop containing nucleoside triphosphate hydrolases"/>
    <property type="match status" value="1"/>
</dbReference>
<name>A0A3P6D9E6_BRAOL</name>
<evidence type="ECO:0000256" key="6">
    <source>
        <dbReference type="ARBA" id="ARBA00022840"/>
    </source>
</evidence>
<evidence type="ECO:0000256" key="2">
    <source>
        <dbReference type="ARBA" id="ARBA00005814"/>
    </source>
</evidence>
<dbReference type="EMBL" id="LR031874">
    <property type="protein sequence ID" value="VDD22808.1"/>
    <property type="molecule type" value="Genomic_DNA"/>
</dbReference>
<feature type="transmembrane region" description="Helical" evidence="10">
    <location>
        <begin position="657"/>
        <end position="681"/>
    </location>
</feature>
<feature type="transmembrane region" description="Helical" evidence="10">
    <location>
        <begin position="539"/>
        <end position="563"/>
    </location>
</feature>
<feature type="region of interest" description="Disordered" evidence="9">
    <location>
        <begin position="1"/>
        <end position="32"/>
    </location>
</feature>
<keyword evidence="7 10" id="KW-1133">Transmembrane helix</keyword>
<dbReference type="Pfam" id="PF01061">
    <property type="entry name" value="ABC2_membrane"/>
    <property type="match status" value="1"/>
</dbReference>
<protein>
    <recommendedName>
        <fullName evidence="11">ABC transporter domain-containing protein</fullName>
    </recommendedName>
</protein>
<feature type="domain" description="ABC transporter" evidence="11">
    <location>
        <begin position="42"/>
        <end position="310"/>
    </location>
</feature>
<dbReference type="GO" id="GO:0005524">
    <property type="term" value="F:ATP binding"/>
    <property type="evidence" value="ECO:0007669"/>
    <property type="project" value="UniProtKB-KW"/>
</dbReference>
<dbReference type="InterPro" id="IPR043926">
    <property type="entry name" value="ABCG_dom"/>
</dbReference>
<proteinExistence type="inferred from homology"/>
<dbReference type="GO" id="GO:0005886">
    <property type="term" value="C:plasma membrane"/>
    <property type="evidence" value="ECO:0007669"/>
    <property type="project" value="TreeGrafter"/>
</dbReference>
<evidence type="ECO:0000313" key="12">
    <source>
        <dbReference type="EMBL" id="VDD22808.1"/>
    </source>
</evidence>
<evidence type="ECO:0000256" key="7">
    <source>
        <dbReference type="ARBA" id="ARBA00022989"/>
    </source>
</evidence>
<dbReference type="InterPro" id="IPR027417">
    <property type="entry name" value="P-loop_NTPase"/>
</dbReference>
<evidence type="ECO:0000256" key="9">
    <source>
        <dbReference type="SAM" id="MobiDB-lite"/>
    </source>
</evidence>
<evidence type="ECO:0000256" key="1">
    <source>
        <dbReference type="ARBA" id="ARBA00004141"/>
    </source>
</evidence>
<dbReference type="GO" id="GO:0016887">
    <property type="term" value="F:ATP hydrolysis activity"/>
    <property type="evidence" value="ECO:0007669"/>
    <property type="project" value="InterPro"/>
</dbReference>
<dbReference type="AlphaFoldDB" id="A0A3P6D9E6"/>
<evidence type="ECO:0000256" key="8">
    <source>
        <dbReference type="ARBA" id="ARBA00023136"/>
    </source>
</evidence>
<dbReference type="Gene3D" id="3.40.50.300">
    <property type="entry name" value="P-loop containing nucleotide triphosphate hydrolases"/>
    <property type="match status" value="1"/>
</dbReference>
<dbReference type="InterPro" id="IPR003593">
    <property type="entry name" value="AAA+_ATPase"/>
</dbReference>
<keyword evidence="8 10" id="KW-0472">Membrane</keyword>
<comment type="similarity">
    <text evidence="2">Belongs to the ABC transporter superfamily. ABCG family. Eye pigment precursor importer (TC 3.A.1.204) subfamily.</text>
</comment>
<dbReference type="PANTHER" id="PTHR48041:SF56">
    <property type="entry name" value="ABC TRANSPORTER G FAMILY MEMBER 25"/>
    <property type="match status" value="1"/>
</dbReference>
<evidence type="ECO:0000256" key="10">
    <source>
        <dbReference type="SAM" id="Phobius"/>
    </source>
</evidence>
<organism evidence="12">
    <name type="scientific">Brassica oleracea</name>
    <name type="common">Wild cabbage</name>
    <dbReference type="NCBI Taxonomy" id="3712"/>
    <lineage>
        <taxon>Eukaryota</taxon>
        <taxon>Viridiplantae</taxon>
        <taxon>Streptophyta</taxon>
        <taxon>Embryophyta</taxon>
        <taxon>Tracheophyta</taxon>
        <taxon>Spermatophyta</taxon>
        <taxon>Magnoliopsida</taxon>
        <taxon>eudicotyledons</taxon>
        <taxon>Gunneridae</taxon>
        <taxon>Pentapetalae</taxon>
        <taxon>rosids</taxon>
        <taxon>malvids</taxon>
        <taxon>Brassicales</taxon>
        <taxon>Brassicaceae</taxon>
        <taxon>Brassiceae</taxon>
        <taxon>Brassica</taxon>
    </lineage>
</organism>
<dbReference type="InterPro" id="IPR013525">
    <property type="entry name" value="ABC2_TM"/>
</dbReference>
<dbReference type="FunFam" id="3.40.50.300:FF:000337">
    <property type="entry name" value="ABC transporter G family member 22"/>
    <property type="match status" value="1"/>
</dbReference>
<dbReference type="Pfam" id="PF19055">
    <property type="entry name" value="ABC2_membrane_7"/>
    <property type="match status" value="1"/>
</dbReference>